<dbReference type="PROSITE" id="PS50835">
    <property type="entry name" value="IG_LIKE"/>
    <property type="match status" value="2"/>
</dbReference>
<dbReference type="AlphaFoldDB" id="A0A9Q1BJ77"/>
<feature type="compositionally biased region" description="Basic and acidic residues" evidence="1">
    <location>
        <begin position="439"/>
        <end position="448"/>
    </location>
</feature>
<dbReference type="Gene3D" id="2.60.40.10">
    <property type="entry name" value="Immunoglobulins"/>
    <property type="match status" value="2"/>
</dbReference>
<evidence type="ECO:0000259" key="3">
    <source>
        <dbReference type="PROSITE" id="PS50835"/>
    </source>
</evidence>
<dbReference type="InterPro" id="IPR036179">
    <property type="entry name" value="Ig-like_dom_sf"/>
</dbReference>
<keyword evidence="5" id="KW-1185">Reference proteome</keyword>
<feature type="compositionally biased region" description="Basic and acidic residues" evidence="1">
    <location>
        <begin position="501"/>
        <end position="511"/>
    </location>
</feature>
<dbReference type="SMART" id="SM00409">
    <property type="entry name" value="IG"/>
    <property type="match status" value="2"/>
</dbReference>
<feature type="compositionally biased region" description="Basic and acidic residues" evidence="1">
    <location>
        <begin position="518"/>
        <end position="533"/>
    </location>
</feature>
<proteinExistence type="predicted"/>
<name>A0A9Q1BJ77_HOLLE</name>
<keyword evidence="2" id="KW-0472">Membrane</keyword>
<organism evidence="4 5">
    <name type="scientific">Holothuria leucospilota</name>
    <name type="common">Black long sea cucumber</name>
    <name type="synonym">Mertensiothuria leucospilota</name>
    <dbReference type="NCBI Taxonomy" id="206669"/>
    <lineage>
        <taxon>Eukaryota</taxon>
        <taxon>Metazoa</taxon>
        <taxon>Echinodermata</taxon>
        <taxon>Eleutherozoa</taxon>
        <taxon>Echinozoa</taxon>
        <taxon>Holothuroidea</taxon>
        <taxon>Aspidochirotacea</taxon>
        <taxon>Aspidochirotida</taxon>
        <taxon>Holothuriidae</taxon>
        <taxon>Holothuria</taxon>
    </lineage>
</organism>
<comment type="caution">
    <text evidence="4">The sequence shown here is derived from an EMBL/GenBank/DDBJ whole genome shotgun (WGS) entry which is preliminary data.</text>
</comment>
<keyword evidence="2" id="KW-0812">Transmembrane</keyword>
<feature type="compositionally biased region" description="Polar residues" evidence="1">
    <location>
        <begin position="642"/>
        <end position="653"/>
    </location>
</feature>
<feature type="region of interest" description="Disordered" evidence="1">
    <location>
        <begin position="608"/>
        <end position="660"/>
    </location>
</feature>
<dbReference type="InterPro" id="IPR003599">
    <property type="entry name" value="Ig_sub"/>
</dbReference>
<feature type="region of interest" description="Disordered" evidence="1">
    <location>
        <begin position="382"/>
        <end position="406"/>
    </location>
</feature>
<dbReference type="EMBL" id="JAIZAY010000016">
    <property type="protein sequence ID" value="KAJ8027609.1"/>
    <property type="molecule type" value="Genomic_DNA"/>
</dbReference>
<feature type="domain" description="Ig-like" evidence="3">
    <location>
        <begin position="1"/>
        <end position="79"/>
    </location>
</feature>
<dbReference type="InterPro" id="IPR007110">
    <property type="entry name" value="Ig-like_dom"/>
</dbReference>
<sequence>MENSNVTLYCTIVKNSSEAVSWTSSHSLSLLSRGNKILKEGLVSTSQYDRLSISGNSDLGEYNLNFENVQAEDAGQYSCGYFSVSQREAIFSPRASLTVILPPLCEYFPQNLDLTPGIQIQMVCTSQNNRPNTDLTWLRNGQSLRGTPSSQTERSNTINYMLTEDDYDQPFTCIESMSPLSYVPICFITPLRQTSKPVHIVSSPEVVTAGGISHFTCLTNQSLETFSYRWFVDSNLTPSVTNMYSFGPVGSDDNGTSVTCEVHRDGALYGRDEIVVIVTPEPEATYRPISGPTFVNVTTSKPLRTSTYSSLVRAQTRLISDDETLTIHLIQEPAVNTPEKFSPNPMEGYVMIFIVFASLIGVLLIITIFCLAMVLARHKPNKYSGSQEKIDTSSTMEMREPSDADENRTFAESNIINEHIEAQKSPPPHYHTLEPNSKSSDRKERRTSDCSVPYSVVSKNKKGSKKGEGQLDNGCQGGDLAYAVTPVPMTNGRRHMSAKRPLPERPDKTPEYKIPCRSKSESKVDYKQKKGKYDQCPPLEEAGNLEEMPIAQNSSGEVVKRRKDQSNLVIETEYTEVRDGSNNMQDTLLKGEEKAYEFTTVYDALEDEKNNVLPSNPDSGYHDNSSTESTEVDMVHNEGQRSEITSSSLSSNDIVKKEADDNLYASLEDCSV</sequence>
<feature type="domain" description="Ig-like" evidence="3">
    <location>
        <begin position="93"/>
        <end position="173"/>
    </location>
</feature>
<evidence type="ECO:0000313" key="4">
    <source>
        <dbReference type="EMBL" id="KAJ8027609.1"/>
    </source>
</evidence>
<dbReference type="Proteomes" id="UP001152320">
    <property type="component" value="Chromosome 16"/>
</dbReference>
<accession>A0A9Q1BJ77</accession>
<keyword evidence="2" id="KW-1133">Transmembrane helix</keyword>
<feature type="compositionally biased region" description="Polar residues" evidence="1">
    <location>
        <begin position="383"/>
        <end position="396"/>
    </location>
</feature>
<evidence type="ECO:0000256" key="1">
    <source>
        <dbReference type="SAM" id="MobiDB-lite"/>
    </source>
</evidence>
<protein>
    <submittedName>
        <fullName evidence="4">Kin of IRRE-like protein 1</fullName>
    </submittedName>
</protein>
<feature type="region of interest" description="Disordered" evidence="1">
    <location>
        <begin position="420"/>
        <end position="473"/>
    </location>
</feature>
<feature type="compositionally biased region" description="Basic and acidic residues" evidence="1">
    <location>
        <begin position="397"/>
        <end position="406"/>
    </location>
</feature>
<dbReference type="OrthoDB" id="6413693at2759"/>
<dbReference type="InterPro" id="IPR013783">
    <property type="entry name" value="Ig-like_fold"/>
</dbReference>
<dbReference type="SUPFAM" id="SSF48726">
    <property type="entry name" value="Immunoglobulin"/>
    <property type="match status" value="2"/>
</dbReference>
<dbReference type="PANTHER" id="PTHR45889">
    <property type="entry name" value="IG-LIKE DOMAIN-CONTAINING PROTEIN"/>
    <property type="match status" value="1"/>
</dbReference>
<evidence type="ECO:0000313" key="5">
    <source>
        <dbReference type="Proteomes" id="UP001152320"/>
    </source>
</evidence>
<feature type="transmembrane region" description="Helical" evidence="2">
    <location>
        <begin position="349"/>
        <end position="376"/>
    </location>
</feature>
<gene>
    <name evidence="4" type="ORF">HOLleu_32804</name>
</gene>
<dbReference type="PANTHER" id="PTHR45889:SF8">
    <property type="entry name" value="IG-LIKE DOMAIN-CONTAINING PROTEIN"/>
    <property type="match status" value="1"/>
</dbReference>
<evidence type="ECO:0000256" key="2">
    <source>
        <dbReference type="SAM" id="Phobius"/>
    </source>
</evidence>
<feature type="compositionally biased region" description="Polar residues" evidence="1">
    <location>
        <begin position="612"/>
        <end position="629"/>
    </location>
</feature>
<reference evidence="4" key="1">
    <citation type="submission" date="2021-10" db="EMBL/GenBank/DDBJ databases">
        <title>Tropical sea cucumber genome reveals ecological adaptation and Cuvierian tubules defense mechanism.</title>
        <authorList>
            <person name="Chen T."/>
        </authorList>
    </citation>
    <scope>NUCLEOTIDE SEQUENCE</scope>
    <source>
        <strain evidence="4">Nanhai2018</strain>
        <tissue evidence="4">Muscle</tissue>
    </source>
</reference>
<feature type="region of interest" description="Disordered" evidence="1">
    <location>
        <begin position="491"/>
        <end position="535"/>
    </location>
</feature>